<evidence type="ECO:0000256" key="1">
    <source>
        <dbReference type="SAM" id="MobiDB-lite"/>
    </source>
</evidence>
<proteinExistence type="predicted"/>
<dbReference type="InterPro" id="IPR054722">
    <property type="entry name" value="PolX-like_BBD"/>
</dbReference>
<evidence type="ECO:0000259" key="2">
    <source>
        <dbReference type="Pfam" id="PF07727"/>
    </source>
</evidence>
<feature type="compositionally biased region" description="Polar residues" evidence="1">
    <location>
        <begin position="32"/>
        <end position="46"/>
    </location>
</feature>
<feature type="domain" description="Reverse transcriptase Ty1/copia-type" evidence="2">
    <location>
        <begin position="339"/>
        <end position="443"/>
    </location>
</feature>
<dbReference type="PANTHER" id="PTHR11439:SF517">
    <property type="entry name" value="CYSTEINE-RICH RLK (RECEPTOR-LIKE PROTEIN KINASE) 8"/>
    <property type="match status" value="1"/>
</dbReference>
<feature type="region of interest" description="Disordered" evidence="1">
    <location>
        <begin position="32"/>
        <end position="74"/>
    </location>
</feature>
<dbReference type="EMBL" id="BQNB010009581">
    <property type="protein sequence ID" value="GJS65484.1"/>
    <property type="molecule type" value="Genomic_DNA"/>
</dbReference>
<feature type="domain" description="Retrovirus-related Pol polyprotein from transposon TNT 1-94-like beta-barrel" evidence="3">
    <location>
        <begin position="205"/>
        <end position="250"/>
    </location>
</feature>
<protein>
    <submittedName>
        <fullName evidence="4">Retrovirus-related pol polyprotein from transposon TNT 1-94</fullName>
    </submittedName>
</protein>
<keyword evidence="5" id="KW-1185">Reference proteome</keyword>
<comment type="caution">
    <text evidence="4">The sequence shown here is derived from an EMBL/GenBank/DDBJ whole genome shotgun (WGS) entry which is preliminary data.</text>
</comment>
<evidence type="ECO:0000313" key="4">
    <source>
        <dbReference type="EMBL" id="GJS65484.1"/>
    </source>
</evidence>
<dbReference type="PANTHER" id="PTHR11439">
    <property type="entry name" value="GAG-POL-RELATED RETROTRANSPOSON"/>
    <property type="match status" value="1"/>
</dbReference>
<reference evidence="4" key="2">
    <citation type="submission" date="2022-01" db="EMBL/GenBank/DDBJ databases">
        <authorList>
            <person name="Yamashiro T."/>
            <person name="Shiraishi A."/>
            <person name="Satake H."/>
            <person name="Nakayama K."/>
        </authorList>
    </citation>
    <scope>NUCLEOTIDE SEQUENCE</scope>
</reference>
<dbReference type="InterPro" id="IPR013103">
    <property type="entry name" value="RVT_2"/>
</dbReference>
<dbReference type="Pfam" id="PF22936">
    <property type="entry name" value="Pol_BBD"/>
    <property type="match status" value="1"/>
</dbReference>
<sequence>MLTPLALVATAQTFQTLITNIKISQIIKNQHPSFTPTSSHATTKTQRQSDSKQSHNHRVASEEDSDPEQAQKDKEMQKNLALIAKYDNRLGQFWDIEEWTVVGARETKAKGLKTAQYLQGKDVDVVNKLRSFLHGKDHGGSLIADSGTRHEPLEDVECDDERVALANLIANLKLDVDENKKIQKQLKKANATLTQELTIVQLILFIVDSGCTKHMTGNVALLCNFVEKYLGTVRFGNDQFAPILGYGDLVQRKHPQVLKVLSHDASNEILQDPVISVRTDRRFDEIKEMSETVCCYWTLQASVPNDKRRSGFDNLTPHQNLQMIILKQIQQFPIQQEKNKKDEDQTVIRNKARLVVKGYAQEEGIDFEESFAPVARLEAVRIFVAYVAHKSFPIYQMDVKTAFLNGPLKEEVYVAQPDGFVDPDHPKKVYRLRKALYGLKQAREPGLQIPHPTRSLMYLTSSRPDISASVCYCVKIFQARPTKKHLKEVKRIFRYLRGTINMGLLYSKDSGFELTALFSDASCPVALILAYALLEESKVPGDMLVRWMSRSKIVMRCHPQRLN</sequence>
<reference evidence="4" key="1">
    <citation type="journal article" date="2022" name="Int. J. Mol. Sci.">
        <title>Draft Genome of Tanacetum Coccineum: Genomic Comparison of Closely Related Tanacetum-Family Plants.</title>
        <authorList>
            <person name="Yamashiro T."/>
            <person name="Shiraishi A."/>
            <person name="Nakayama K."/>
            <person name="Satake H."/>
        </authorList>
    </citation>
    <scope>NUCLEOTIDE SEQUENCE</scope>
</reference>
<organism evidence="4 5">
    <name type="scientific">Tanacetum coccineum</name>
    <dbReference type="NCBI Taxonomy" id="301880"/>
    <lineage>
        <taxon>Eukaryota</taxon>
        <taxon>Viridiplantae</taxon>
        <taxon>Streptophyta</taxon>
        <taxon>Embryophyta</taxon>
        <taxon>Tracheophyta</taxon>
        <taxon>Spermatophyta</taxon>
        <taxon>Magnoliopsida</taxon>
        <taxon>eudicotyledons</taxon>
        <taxon>Gunneridae</taxon>
        <taxon>Pentapetalae</taxon>
        <taxon>asterids</taxon>
        <taxon>campanulids</taxon>
        <taxon>Asterales</taxon>
        <taxon>Asteraceae</taxon>
        <taxon>Asteroideae</taxon>
        <taxon>Anthemideae</taxon>
        <taxon>Anthemidinae</taxon>
        <taxon>Tanacetum</taxon>
    </lineage>
</organism>
<accession>A0ABQ4XJG9</accession>
<name>A0ABQ4XJG9_9ASTR</name>
<dbReference type="Proteomes" id="UP001151760">
    <property type="component" value="Unassembled WGS sequence"/>
</dbReference>
<gene>
    <name evidence="4" type="ORF">Tco_0680048</name>
</gene>
<evidence type="ECO:0000259" key="3">
    <source>
        <dbReference type="Pfam" id="PF22936"/>
    </source>
</evidence>
<dbReference type="Pfam" id="PF07727">
    <property type="entry name" value="RVT_2"/>
    <property type="match status" value="1"/>
</dbReference>
<evidence type="ECO:0000313" key="5">
    <source>
        <dbReference type="Proteomes" id="UP001151760"/>
    </source>
</evidence>